<dbReference type="SMART" id="SM00342">
    <property type="entry name" value="HTH_ARAC"/>
    <property type="match status" value="1"/>
</dbReference>
<dbReference type="PROSITE" id="PS01124">
    <property type="entry name" value="HTH_ARAC_FAMILY_2"/>
    <property type="match status" value="1"/>
</dbReference>
<dbReference type="SUPFAM" id="SSF52172">
    <property type="entry name" value="CheY-like"/>
    <property type="match status" value="1"/>
</dbReference>
<feature type="modified residue" description="4-aspartylphosphate" evidence="8">
    <location>
        <position position="55"/>
    </location>
</feature>
<dbReference type="GO" id="GO:0005737">
    <property type="term" value="C:cytoplasm"/>
    <property type="evidence" value="ECO:0007669"/>
    <property type="project" value="UniProtKB-SubCell"/>
</dbReference>
<dbReference type="Pfam" id="PF12833">
    <property type="entry name" value="HTH_18"/>
    <property type="match status" value="1"/>
</dbReference>
<dbReference type="CDD" id="cd17536">
    <property type="entry name" value="REC_YesN-like"/>
    <property type="match status" value="1"/>
</dbReference>
<evidence type="ECO:0000256" key="2">
    <source>
        <dbReference type="ARBA" id="ARBA00022490"/>
    </source>
</evidence>
<dbReference type="InterPro" id="IPR001789">
    <property type="entry name" value="Sig_transdc_resp-reg_receiver"/>
</dbReference>
<dbReference type="PANTHER" id="PTHR42713:SF3">
    <property type="entry name" value="TRANSCRIPTIONAL REGULATORY PROTEIN HPTR"/>
    <property type="match status" value="1"/>
</dbReference>
<keyword evidence="7" id="KW-0804">Transcription</keyword>
<dbReference type="PROSITE" id="PS50110">
    <property type="entry name" value="RESPONSE_REGULATORY"/>
    <property type="match status" value="1"/>
</dbReference>
<dbReference type="GO" id="GO:0000160">
    <property type="term" value="P:phosphorelay signal transduction system"/>
    <property type="evidence" value="ECO:0007669"/>
    <property type="project" value="UniProtKB-KW"/>
</dbReference>
<dbReference type="Pfam" id="PF00072">
    <property type="entry name" value="Response_reg"/>
    <property type="match status" value="1"/>
</dbReference>
<evidence type="ECO:0000256" key="6">
    <source>
        <dbReference type="ARBA" id="ARBA00023125"/>
    </source>
</evidence>
<dbReference type="InterPro" id="IPR009057">
    <property type="entry name" value="Homeodomain-like_sf"/>
</dbReference>
<dbReference type="Gene3D" id="1.10.10.60">
    <property type="entry name" value="Homeodomain-like"/>
    <property type="match status" value="2"/>
</dbReference>
<dbReference type="InterPro" id="IPR018060">
    <property type="entry name" value="HTH_AraC"/>
</dbReference>
<evidence type="ECO:0000256" key="3">
    <source>
        <dbReference type="ARBA" id="ARBA00022553"/>
    </source>
</evidence>
<gene>
    <name evidence="11" type="ORF">KCTCHS21_13920</name>
</gene>
<dbReference type="GO" id="GO:0043565">
    <property type="term" value="F:sequence-specific DNA binding"/>
    <property type="evidence" value="ECO:0007669"/>
    <property type="project" value="InterPro"/>
</dbReference>
<name>A0A3T1D1K6_9BACL</name>
<dbReference type="GO" id="GO:0003700">
    <property type="term" value="F:DNA-binding transcription factor activity"/>
    <property type="evidence" value="ECO:0007669"/>
    <property type="project" value="InterPro"/>
</dbReference>
<evidence type="ECO:0000313" key="12">
    <source>
        <dbReference type="Proteomes" id="UP000289856"/>
    </source>
</evidence>
<keyword evidence="5" id="KW-0805">Transcription regulation</keyword>
<feature type="domain" description="Response regulatory" evidence="10">
    <location>
        <begin position="3"/>
        <end position="120"/>
    </location>
</feature>
<evidence type="ECO:0000259" key="10">
    <source>
        <dbReference type="PROSITE" id="PS50110"/>
    </source>
</evidence>
<keyword evidence="6" id="KW-0238">DNA-binding</keyword>
<evidence type="ECO:0000256" key="1">
    <source>
        <dbReference type="ARBA" id="ARBA00004496"/>
    </source>
</evidence>
<proteinExistence type="predicted"/>
<dbReference type="SMART" id="SM00448">
    <property type="entry name" value="REC"/>
    <property type="match status" value="1"/>
</dbReference>
<dbReference type="Pfam" id="PF17853">
    <property type="entry name" value="GGDEF_2"/>
    <property type="match status" value="1"/>
</dbReference>
<dbReference type="EMBL" id="AP019400">
    <property type="protein sequence ID" value="BBI31993.1"/>
    <property type="molecule type" value="Genomic_DNA"/>
</dbReference>
<evidence type="ECO:0000256" key="4">
    <source>
        <dbReference type="ARBA" id="ARBA00023012"/>
    </source>
</evidence>
<keyword evidence="2" id="KW-0963">Cytoplasm</keyword>
<protein>
    <recommendedName>
        <fullName evidence="13">DNA-binding response regulator</fullName>
    </recommendedName>
</protein>
<keyword evidence="4" id="KW-0902">Two-component regulatory system</keyword>
<evidence type="ECO:0000256" key="5">
    <source>
        <dbReference type="ARBA" id="ARBA00023015"/>
    </source>
</evidence>
<organism evidence="11 12">
    <name type="scientific">Cohnella abietis</name>
    <dbReference type="NCBI Taxonomy" id="2507935"/>
    <lineage>
        <taxon>Bacteria</taxon>
        <taxon>Bacillati</taxon>
        <taxon>Bacillota</taxon>
        <taxon>Bacilli</taxon>
        <taxon>Bacillales</taxon>
        <taxon>Paenibacillaceae</taxon>
        <taxon>Cohnella</taxon>
    </lineage>
</organism>
<reference evidence="11 12" key="1">
    <citation type="submission" date="2019-01" db="EMBL/GenBank/DDBJ databases">
        <title>Complete genome sequence of Cohnella hallensis HS21 isolated from Korean fir (Abies koreana) rhizospheric soil.</title>
        <authorList>
            <person name="Jiang L."/>
            <person name="Kang S.W."/>
            <person name="Kim S."/>
            <person name="Jung J."/>
            <person name="Kim C.Y."/>
            <person name="Kim D.H."/>
            <person name="Kim S.W."/>
            <person name="Lee J."/>
        </authorList>
    </citation>
    <scope>NUCLEOTIDE SEQUENCE [LARGE SCALE GENOMIC DNA]</scope>
    <source>
        <strain evidence="11 12">HS21</strain>
    </source>
</reference>
<accession>A0A3T1D1K6</accession>
<dbReference type="Proteomes" id="UP000289856">
    <property type="component" value="Chromosome"/>
</dbReference>
<dbReference type="PANTHER" id="PTHR42713">
    <property type="entry name" value="HISTIDINE KINASE-RELATED"/>
    <property type="match status" value="1"/>
</dbReference>
<evidence type="ECO:0000313" key="11">
    <source>
        <dbReference type="EMBL" id="BBI31993.1"/>
    </source>
</evidence>
<dbReference type="InterPro" id="IPR011006">
    <property type="entry name" value="CheY-like_superfamily"/>
</dbReference>
<evidence type="ECO:0008006" key="13">
    <source>
        <dbReference type="Google" id="ProtNLM"/>
    </source>
</evidence>
<keyword evidence="3 8" id="KW-0597">Phosphoprotein</keyword>
<evidence type="ECO:0000259" key="9">
    <source>
        <dbReference type="PROSITE" id="PS01124"/>
    </source>
</evidence>
<dbReference type="Gene3D" id="3.40.50.2300">
    <property type="match status" value="1"/>
</dbReference>
<dbReference type="InterPro" id="IPR041522">
    <property type="entry name" value="CdaR_GGDEF"/>
</dbReference>
<feature type="domain" description="HTH araC/xylS-type" evidence="9">
    <location>
        <begin position="423"/>
        <end position="521"/>
    </location>
</feature>
<dbReference type="InterPro" id="IPR051552">
    <property type="entry name" value="HptR"/>
</dbReference>
<comment type="subcellular location">
    <subcellularLocation>
        <location evidence="1">Cytoplasm</location>
    </subcellularLocation>
</comment>
<dbReference type="KEGG" id="cohn:KCTCHS21_13920"/>
<keyword evidence="12" id="KW-1185">Reference proteome</keyword>
<evidence type="ECO:0000256" key="8">
    <source>
        <dbReference type="PROSITE-ProRule" id="PRU00169"/>
    </source>
</evidence>
<dbReference type="AlphaFoldDB" id="A0A3T1D1K6"/>
<sequence length="522" mass="60430">MYKVLLADDEILDLEGMRKFIPWRELGLEVVGAVNNGFAACEVIDKQQIDILVTDIRMPNMSGLELAKKALEKQENLRIIFVSGHQDFNYVKQAISLNAHGYVLKPMDDRELIDSLSTLCLELNRKKKDRDTEEAFKQMVPIVKNEYLMQMLDIPTDDISSEILDKEYQLDGIIWPARVAIAEIDDYSWKLNPYKIDVRNSLLSRFYGELSTYFQLYGIEHVCKISKQRTALIFDQNVGLNVTEEIVARIKEAFPFTITIGLGGTVSSLRELYISYGQAVEAIDSKMFRGKGKLINYDKAGSSEIQDIRKLDEHADAMLAGMSQYDLVKIHDELRNLFQITSSMGSKITIHNFVMYLIMKLNEYLRAMKEDLFQLLGMELKNLDILLQFETIDDIHKWMRSRVFELSEMLYTKKHSKNGKLIDSILASIAERLQDNITLREVANQFSFSPNYLGLLFKEETGKNFSDYIISLRMEKAQQLLVSTKLKIYEVSGQVGYRYLPYFSRQFRETTGMTPLEYRRKH</sequence>
<dbReference type="OrthoDB" id="2666291at2"/>
<evidence type="ECO:0000256" key="7">
    <source>
        <dbReference type="ARBA" id="ARBA00023163"/>
    </source>
</evidence>
<dbReference type="SUPFAM" id="SSF46689">
    <property type="entry name" value="Homeodomain-like"/>
    <property type="match status" value="2"/>
</dbReference>